<reference evidence="7" key="1">
    <citation type="submission" date="2021-04" db="EMBL/GenBank/DDBJ databases">
        <authorList>
            <consortium name="Molecular Ecology Group"/>
        </authorList>
    </citation>
    <scope>NUCLEOTIDE SEQUENCE</scope>
</reference>
<protein>
    <recommendedName>
        <fullName evidence="6">Enoyl reductase (ER) domain-containing protein</fullName>
    </recommendedName>
</protein>
<comment type="caution">
    <text evidence="7">The sequence shown here is derived from an EMBL/GenBank/DDBJ whole genome shotgun (WGS) entry which is preliminary data.</text>
</comment>
<dbReference type="GO" id="GO:0016491">
    <property type="term" value="F:oxidoreductase activity"/>
    <property type="evidence" value="ECO:0007669"/>
    <property type="project" value="UniProtKB-KW"/>
</dbReference>
<dbReference type="PROSITE" id="PS01162">
    <property type="entry name" value="QOR_ZETA_CRYSTAL"/>
    <property type="match status" value="1"/>
</dbReference>
<evidence type="ECO:0000256" key="3">
    <source>
        <dbReference type="ARBA" id="ARBA00022946"/>
    </source>
</evidence>
<dbReference type="GO" id="GO:0008270">
    <property type="term" value="F:zinc ion binding"/>
    <property type="evidence" value="ECO:0007669"/>
    <property type="project" value="InterPro"/>
</dbReference>
<keyword evidence="4" id="KW-0560">Oxidoreductase</keyword>
<name>A0A8S4A212_9EUPU</name>
<gene>
    <name evidence="7" type="ORF">CUNI_LOCUS19910</name>
</gene>
<organism evidence="7 8">
    <name type="scientific">Candidula unifasciata</name>
    <dbReference type="NCBI Taxonomy" id="100452"/>
    <lineage>
        <taxon>Eukaryota</taxon>
        <taxon>Metazoa</taxon>
        <taxon>Spiralia</taxon>
        <taxon>Lophotrochozoa</taxon>
        <taxon>Mollusca</taxon>
        <taxon>Gastropoda</taxon>
        <taxon>Heterobranchia</taxon>
        <taxon>Euthyneura</taxon>
        <taxon>Panpulmonata</taxon>
        <taxon>Eupulmonata</taxon>
        <taxon>Stylommatophora</taxon>
        <taxon>Helicina</taxon>
        <taxon>Helicoidea</taxon>
        <taxon>Geomitridae</taxon>
        <taxon>Candidula</taxon>
    </lineage>
</organism>
<feature type="domain" description="Enoyl reductase (ER)" evidence="6">
    <location>
        <begin position="4"/>
        <end position="252"/>
    </location>
</feature>
<dbReference type="GO" id="GO:0005739">
    <property type="term" value="C:mitochondrion"/>
    <property type="evidence" value="ECO:0007669"/>
    <property type="project" value="UniProtKB-SubCell"/>
</dbReference>
<keyword evidence="3" id="KW-0809">Transit peptide</keyword>
<dbReference type="AlphaFoldDB" id="A0A8S4A212"/>
<evidence type="ECO:0000256" key="1">
    <source>
        <dbReference type="ARBA" id="ARBA00004173"/>
    </source>
</evidence>
<keyword evidence="5" id="KW-0496">Mitochondrion</keyword>
<dbReference type="PANTHER" id="PTHR11695">
    <property type="entry name" value="ALCOHOL DEHYDROGENASE RELATED"/>
    <property type="match status" value="1"/>
</dbReference>
<dbReference type="Gene3D" id="3.40.50.720">
    <property type="entry name" value="NAD(P)-binding Rossmann-like Domain"/>
    <property type="match status" value="1"/>
</dbReference>
<dbReference type="SMART" id="SM00829">
    <property type="entry name" value="PKS_ER"/>
    <property type="match status" value="1"/>
</dbReference>
<proteinExistence type="inferred from homology"/>
<evidence type="ECO:0000313" key="8">
    <source>
        <dbReference type="Proteomes" id="UP000678393"/>
    </source>
</evidence>
<evidence type="ECO:0000259" key="6">
    <source>
        <dbReference type="SMART" id="SM00829"/>
    </source>
</evidence>
<dbReference type="InterPro" id="IPR020843">
    <property type="entry name" value="ER"/>
</dbReference>
<evidence type="ECO:0000256" key="2">
    <source>
        <dbReference type="ARBA" id="ARBA00010371"/>
    </source>
</evidence>
<comment type="similarity">
    <text evidence="2">Belongs to the zinc-containing alcohol dehydrogenase family. Quinone oxidoreductase subfamily.</text>
</comment>
<dbReference type="InterPro" id="IPR036291">
    <property type="entry name" value="NAD(P)-bd_dom_sf"/>
</dbReference>
<dbReference type="FunFam" id="3.40.50.720:FF:000147">
    <property type="entry name" value="Reticulon-4-interacting protein 1 homolog, mitochondrial"/>
    <property type="match status" value="1"/>
</dbReference>
<evidence type="ECO:0000256" key="4">
    <source>
        <dbReference type="ARBA" id="ARBA00023002"/>
    </source>
</evidence>
<dbReference type="InterPro" id="IPR050700">
    <property type="entry name" value="YIM1/Zinc_Alcohol_DH_Fams"/>
</dbReference>
<dbReference type="SUPFAM" id="SSF51735">
    <property type="entry name" value="NAD(P)-binding Rossmann-fold domains"/>
    <property type="match status" value="1"/>
</dbReference>
<dbReference type="OrthoDB" id="48317at2759"/>
<dbReference type="Pfam" id="PF13602">
    <property type="entry name" value="ADH_zinc_N_2"/>
    <property type="match status" value="1"/>
</dbReference>
<dbReference type="Proteomes" id="UP000678393">
    <property type="component" value="Unassembled WGS sequence"/>
</dbReference>
<comment type="subcellular location">
    <subcellularLocation>
        <location evidence="1">Mitochondrion</location>
    </subcellularLocation>
</comment>
<evidence type="ECO:0000256" key="5">
    <source>
        <dbReference type="ARBA" id="ARBA00023128"/>
    </source>
</evidence>
<sequence>MRFGELLLLTNRELTPIMLYFYKMRFQKKPANISHVEAASLPYVIATTWAALCTIGELTESKAPSKRILILGGSGGIGTFAIQLAKAWGMHVTATCGTDAVDLVKGLGADVIDYKTKNVWKELSRVQKFDYILDNLGGENTDNALPFLKSWQKSQLITLLHPLLGNSDRLGVVPGLLRSAVSAGVDTLKGLQSGRSVRWAVFIPNGAAMDKVRQMVENGQVRPVLHQVFPFSEVPAAFKQVSEGHLRGKVVIDMEST</sequence>
<dbReference type="EMBL" id="CAJHNH020007079">
    <property type="protein sequence ID" value="CAG5134352.1"/>
    <property type="molecule type" value="Genomic_DNA"/>
</dbReference>
<dbReference type="InterPro" id="IPR002364">
    <property type="entry name" value="Quin_OxRdtase/zeta-crystal_CS"/>
</dbReference>
<accession>A0A8S4A212</accession>
<keyword evidence="8" id="KW-1185">Reference proteome</keyword>
<dbReference type="PANTHER" id="PTHR11695:SF294">
    <property type="entry name" value="RETICULON-4-INTERACTING PROTEIN 1, MITOCHONDRIAL"/>
    <property type="match status" value="1"/>
</dbReference>
<evidence type="ECO:0000313" key="7">
    <source>
        <dbReference type="EMBL" id="CAG5134352.1"/>
    </source>
</evidence>